<evidence type="ECO:0000313" key="5">
    <source>
        <dbReference type="Proteomes" id="UP000243579"/>
    </source>
</evidence>
<dbReference type="GO" id="GO:0061630">
    <property type="term" value="F:ubiquitin protein ligase activity"/>
    <property type="evidence" value="ECO:0007669"/>
    <property type="project" value="TreeGrafter"/>
</dbReference>
<keyword evidence="1" id="KW-0863">Zinc-finger</keyword>
<dbReference type="PANTHER" id="PTHR22765">
    <property type="entry name" value="RING FINGER AND PROTEASE ASSOCIATED DOMAIN-CONTAINING"/>
    <property type="match status" value="1"/>
</dbReference>
<evidence type="ECO:0000259" key="3">
    <source>
        <dbReference type="PROSITE" id="PS50195"/>
    </source>
</evidence>
<dbReference type="InterPro" id="IPR051826">
    <property type="entry name" value="E3_ubiquitin-ligase_domain"/>
</dbReference>
<evidence type="ECO:0000259" key="2">
    <source>
        <dbReference type="PROSITE" id="PS50089"/>
    </source>
</evidence>
<dbReference type="InterPro" id="IPR036871">
    <property type="entry name" value="PX_dom_sf"/>
</dbReference>
<evidence type="ECO:0008006" key="6">
    <source>
        <dbReference type="Google" id="ProtNLM"/>
    </source>
</evidence>
<dbReference type="PROSITE" id="PS50195">
    <property type="entry name" value="PX"/>
    <property type="match status" value="1"/>
</dbReference>
<dbReference type="EMBL" id="JNBR01001383">
    <property type="protein sequence ID" value="OQR88336.1"/>
    <property type="molecule type" value="Genomic_DNA"/>
</dbReference>
<dbReference type="SUPFAM" id="SSF57850">
    <property type="entry name" value="RING/U-box"/>
    <property type="match status" value="1"/>
</dbReference>
<feature type="domain" description="PX" evidence="3">
    <location>
        <begin position="16"/>
        <end position="162"/>
    </location>
</feature>
<dbReference type="GO" id="GO:0008270">
    <property type="term" value="F:zinc ion binding"/>
    <property type="evidence" value="ECO:0007669"/>
    <property type="project" value="UniProtKB-KW"/>
</dbReference>
<dbReference type="InterPro" id="IPR001841">
    <property type="entry name" value="Znf_RING"/>
</dbReference>
<sequence length="251" mass="28326">MANSARLERAQLVASEMASVSTSQVCRVGPAFSAVTYYKMDISFQRSHNKWTIAKRYSEFYQLRRTLKVLLQRELKRRTSDKALLPLKLLNDALAKAFPRRHLRGDNDAIITERRGALEGFVQLLVKIMCSFPPDYDRDTGAGSLKELHKLLKTFLAFPEEQLHLDAKRTLAILALEDVVVATTSNEVNAVDETAYDCCSICLGDWHEAECADMHTVKLPCGHVFHEECVLDWLNGSAECPLCRSEPLAPR</sequence>
<dbReference type="InterPro" id="IPR001683">
    <property type="entry name" value="PX_dom"/>
</dbReference>
<dbReference type="Pfam" id="PF13639">
    <property type="entry name" value="zf-RING_2"/>
    <property type="match status" value="1"/>
</dbReference>
<dbReference type="GO" id="GO:0035091">
    <property type="term" value="F:phosphatidylinositol binding"/>
    <property type="evidence" value="ECO:0007669"/>
    <property type="project" value="InterPro"/>
</dbReference>
<dbReference type="InterPro" id="IPR013083">
    <property type="entry name" value="Znf_RING/FYVE/PHD"/>
</dbReference>
<dbReference type="CDD" id="cd06093">
    <property type="entry name" value="PX_domain"/>
    <property type="match status" value="1"/>
</dbReference>
<evidence type="ECO:0000256" key="1">
    <source>
        <dbReference type="PROSITE-ProRule" id="PRU00175"/>
    </source>
</evidence>
<keyword evidence="5" id="KW-1185">Reference proteome</keyword>
<reference evidence="4 5" key="1">
    <citation type="journal article" date="2014" name="Genome Biol. Evol.">
        <title>The secreted proteins of Achlya hypogyna and Thraustotheca clavata identify the ancestral oomycete secretome and reveal gene acquisitions by horizontal gene transfer.</title>
        <authorList>
            <person name="Misner I."/>
            <person name="Blouin N."/>
            <person name="Leonard G."/>
            <person name="Richards T.A."/>
            <person name="Lane C.E."/>
        </authorList>
    </citation>
    <scope>NUCLEOTIDE SEQUENCE [LARGE SCALE GENOMIC DNA]</scope>
    <source>
        <strain evidence="4 5">ATCC 48635</strain>
    </source>
</reference>
<dbReference type="OrthoDB" id="9984778at2759"/>
<dbReference type="Gene3D" id="3.30.40.10">
    <property type="entry name" value="Zinc/RING finger domain, C3HC4 (zinc finger)"/>
    <property type="match status" value="1"/>
</dbReference>
<dbReference type="Gene3D" id="3.30.1520.10">
    <property type="entry name" value="Phox-like domain"/>
    <property type="match status" value="1"/>
</dbReference>
<evidence type="ECO:0000313" key="4">
    <source>
        <dbReference type="EMBL" id="OQR88336.1"/>
    </source>
</evidence>
<dbReference type="AlphaFoldDB" id="A0A1V9YRM4"/>
<keyword evidence="1" id="KW-0479">Metal-binding</keyword>
<dbReference type="SMART" id="SM00184">
    <property type="entry name" value="RING"/>
    <property type="match status" value="1"/>
</dbReference>
<dbReference type="GO" id="GO:0006511">
    <property type="term" value="P:ubiquitin-dependent protein catabolic process"/>
    <property type="evidence" value="ECO:0007669"/>
    <property type="project" value="TreeGrafter"/>
</dbReference>
<name>A0A1V9YRM4_ACHHY</name>
<protein>
    <recommendedName>
        <fullName evidence="6">RING-type domain-containing protein</fullName>
    </recommendedName>
</protein>
<dbReference type="Pfam" id="PF00787">
    <property type="entry name" value="PX"/>
    <property type="match status" value="1"/>
</dbReference>
<comment type="caution">
    <text evidence="4">The sequence shown here is derived from an EMBL/GenBank/DDBJ whole genome shotgun (WGS) entry which is preliminary data.</text>
</comment>
<dbReference type="PROSITE" id="PS50089">
    <property type="entry name" value="ZF_RING_2"/>
    <property type="match status" value="1"/>
</dbReference>
<dbReference type="Proteomes" id="UP000243579">
    <property type="component" value="Unassembled WGS sequence"/>
</dbReference>
<organism evidence="4 5">
    <name type="scientific">Achlya hypogyna</name>
    <name type="common">Oomycete</name>
    <name type="synonym">Protoachlya hypogyna</name>
    <dbReference type="NCBI Taxonomy" id="1202772"/>
    <lineage>
        <taxon>Eukaryota</taxon>
        <taxon>Sar</taxon>
        <taxon>Stramenopiles</taxon>
        <taxon>Oomycota</taxon>
        <taxon>Saprolegniomycetes</taxon>
        <taxon>Saprolegniales</taxon>
        <taxon>Achlyaceae</taxon>
        <taxon>Achlya</taxon>
    </lineage>
</organism>
<accession>A0A1V9YRM4</accession>
<feature type="domain" description="RING-type" evidence="2">
    <location>
        <begin position="199"/>
        <end position="244"/>
    </location>
</feature>
<dbReference type="SUPFAM" id="SSF64268">
    <property type="entry name" value="PX domain"/>
    <property type="match status" value="1"/>
</dbReference>
<proteinExistence type="predicted"/>
<keyword evidence="1" id="KW-0862">Zinc</keyword>
<gene>
    <name evidence="4" type="ORF">ACHHYP_06855</name>
</gene>
<dbReference type="STRING" id="1202772.A0A1V9YRM4"/>